<dbReference type="RefSeq" id="WP_157563789.1">
    <property type="nucleotide sequence ID" value="NZ_WPIK01000002.1"/>
</dbReference>
<dbReference type="EMBL" id="WPIK01000002">
    <property type="protein sequence ID" value="MVN20348.1"/>
    <property type="molecule type" value="Genomic_DNA"/>
</dbReference>
<proteinExistence type="predicted"/>
<dbReference type="InterPro" id="IPR014914">
    <property type="entry name" value="RES_dom"/>
</dbReference>
<comment type="caution">
    <text evidence="2">The sequence shown here is derived from an EMBL/GenBank/DDBJ whole genome shotgun (WGS) entry which is preliminary data.</text>
</comment>
<gene>
    <name evidence="2" type="ORF">GO621_02205</name>
</gene>
<accession>A0A7K1SSQ6</accession>
<dbReference type="AlphaFoldDB" id="A0A7K1SSQ6"/>
<dbReference type="SMART" id="SM00953">
    <property type="entry name" value="RES"/>
    <property type="match status" value="1"/>
</dbReference>
<sequence>MFVYRITLSVYADVLKASGRAARWNPNKTEMIYTASNRSLACLENVVHRGQLGLSQIFSIMTIEIDDKIKKEKVHLSELPKDWKEFDQMPFTQTLGEKWITANRTAVLEVPSSIIDEEVNYLINPNHADFKLIEIIKTDPFVFDQRIKL</sequence>
<dbReference type="Pfam" id="PF08808">
    <property type="entry name" value="RES"/>
    <property type="match status" value="1"/>
</dbReference>
<evidence type="ECO:0000313" key="2">
    <source>
        <dbReference type="EMBL" id="MVN20348.1"/>
    </source>
</evidence>
<evidence type="ECO:0000259" key="1">
    <source>
        <dbReference type="SMART" id="SM00953"/>
    </source>
</evidence>
<dbReference type="Proteomes" id="UP000462014">
    <property type="component" value="Unassembled WGS sequence"/>
</dbReference>
<protein>
    <submittedName>
        <fullName evidence="2">RES domain-containing protein</fullName>
    </submittedName>
</protein>
<name>A0A7K1SSQ6_9SPHI</name>
<organism evidence="2 3">
    <name type="scientific">Mucilaginibacter arboris</name>
    <dbReference type="NCBI Taxonomy" id="2682090"/>
    <lineage>
        <taxon>Bacteria</taxon>
        <taxon>Pseudomonadati</taxon>
        <taxon>Bacteroidota</taxon>
        <taxon>Sphingobacteriia</taxon>
        <taxon>Sphingobacteriales</taxon>
        <taxon>Sphingobacteriaceae</taxon>
        <taxon>Mucilaginibacter</taxon>
    </lineage>
</organism>
<evidence type="ECO:0000313" key="3">
    <source>
        <dbReference type="Proteomes" id="UP000462014"/>
    </source>
</evidence>
<feature type="domain" description="RES" evidence="1">
    <location>
        <begin position="13"/>
        <end position="137"/>
    </location>
</feature>
<reference evidence="2 3" key="1">
    <citation type="submission" date="2019-12" db="EMBL/GenBank/DDBJ databases">
        <title>Mucilaginibacter sp. HMF7410 genome sequencing and assembly.</title>
        <authorList>
            <person name="Kang H."/>
            <person name="Cha I."/>
            <person name="Kim H."/>
            <person name="Joh K."/>
        </authorList>
    </citation>
    <scope>NUCLEOTIDE SEQUENCE [LARGE SCALE GENOMIC DNA]</scope>
    <source>
        <strain evidence="2 3">HMF7410</strain>
    </source>
</reference>
<keyword evidence="3" id="KW-1185">Reference proteome</keyword>